<comment type="similarity">
    <text evidence="2 10">Belongs to the Casparian strip membrane proteins (CASP) family.</text>
</comment>
<name>A0AAE1NBQ6_9FABA</name>
<evidence type="ECO:0000256" key="6">
    <source>
        <dbReference type="ARBA" id="ARBA00022989"/>
    </source>
</evidence>
<evidence type="ECO:0000256" key="4">
    <source>
        <dbReference type="ARBA" id="ARBA00022475"/>
    </source>
</evidence>
<reference evidence="13" key="1">
    <citation type="submission" date="2023-10" db="EMBL/GenBank/DDBJ databases">
        <title>Chromosome-level genome of the transformable northern wattle, Acacia crassicarpa.</title>
        <authorList>
            <person name="Massaro I."/>
            <person name="Sinha N.R."/>
            <person name="Poethig S."/>
            <person name="Leichty A.R."/>
        </authorList>
    </citation>
    <scope>NUCLEOTIDE SEQUENCE</scope>
    <source>
        <strain evidence="13">Acra3RX</strain>
        <tissue evidence="13">Leaf</tissue>
    </source>
</reference>
<sequence length="200" mass="21506">MDSASAKSKSKGKAVSFAGSPPRSTEAAPLPLFKWKKGLAIVDFILRLGAIGATMGATALMGTNEQMLPFFTQFLQFHAQWNEFRTFQFFVVANGAVVGYLVLSLPFSVMCIVRPLAAAPRLLLIILDSMMMALVAAGASAAAAITYLIHNGSQDANWMAICSQFTDFCQVASEAVVVSFIAAMFFLCLVLVSSLALKRY</sequence>
<keyword evidence="14" id="KW-1185">Reference proteome</keyword>
<feature type="compositionally biased region" description="Low complexity" evidence="11">
    <location>
        <begin position="1"/>
        <end position="20"/>
    </location>
</feature>
<dbReference type="NCBIfam" id="TIGR01569">
    <property type="entry name" value="A_tha_TIGR01569"/>
    <property type="match status" value="1"/>
</dbReference>
<dbReference type="AlphaFoldDB" id="A0AAE1NBQ6"/>
<dbReference type="Pfam" id="PF04535">
    <property type="entry name" value="CASP_dom"/>
    <property type="match status" value="1"/>
</dbReference>
<dbReference type="PANTHER" id="PTHR36488:SF11">
    <property type="entry name" value="CASP-LIKE PROTEIN"/>
    <property type="match status" value="1"/>
</dbReference>
<dbReference type="Proteomes" id="UP001293593">
    <property type="component" value="Unassembled WGS sequence"/>
</dbReference>
<dbReference type="GO" id="GO:0071555">
    <property type="term" value="P:cell wall organization"/>
    <property type="evidence" value="ECO:0007669"/>
    <property type="project" value="UniProtKB-KW"/>
</dbReference>
<organism evidence="13 14">
    <name type="scientific">Acacia crassicarpa</name>
    <name type="common">northern wattle</name>
    <dbReference type="NCBI Taxonomy" id="499986"/>
    <lineage>
        <taxon>Eukaryota</taxon>
        <taxon>Viridiplantae</taxon>
        <taxon>Streptophyta</taxon>
        <taxon>Embryophyta</taxon>
        <taxon>Tracheophyta</taxon>
        <taxon>Spermatophyta</taxon>
        <taxon>Magnoliopsida</taxon>
        <taxon>eudicotyledons</taxon>
        <taxon>Gunneridae</taxon>
        <taxon>Pentapetalae</taxon>
        <taxon>rosids</taxon>
        <taxon>fabids</taxon>
        <taxon>Fabales</taxon>
        <taxon>Fabaceae</taxon>
        <taxon>Caesalpinioideae</taxon>
        <taxon>mimosoid clade</taxon>
        <taxon>Acacieae</taxon>
        <taxon>Acacia</taxon>
    </lineage>
</organism>
<proteinExistence type="inferred from homology"/>
<comment type="subunit">
    <text evidence="3 10">Homodimer and heterodimers.</text>
</comment>
<evidence type="ECO:0000256" key="7">
    <source>
        <dbReference type="ARBA" id="ARBA00023136"/>
    </source>
</evidence>
<feature type="transmembrane region" description="Helical" evidence="10">
    <location>
        <begin position="122"/>
        <end position="149"/>
    </location>
</feature>
<keyword evidence="8" id="KW-0961">Cell wall biogenesis/degradation</keyword>
<feature type="region of interest" description="Disordered" evidence="11">
    <location>
        <begin position="1"/>
        <end position="25"/>
    </location>
</feature>
<feature type="domain" description="Casparian strip membrane protein" evidence="12">
    <location>
        <begin position="37"/>
        <end position="184"/>
    </location>
</feature>
<evidence type="ECO:0000256" key="10">
    <source>
        <dbReference type="RuleBase" id="RU361233"/>
    </source>
</evidence>
<keyword evidence="7 10" id="KW-0472">Membrane</keyword>
<dbReference type="PANTHER" id="PTHR36488">
    <property type="entry name" value="CASP-LIKE PROTEIN 1U1"/>
    <property type="match status" value="1"/>
</dbReference>
<keyword evidence="4 10" id="KW-1003">Cell membrane</keyword>
<dbReference type="EMBL" id="JAWXYG010000001">
    <property type="protein sequence ID" value="KAK4286331.1"/>
    <property type="molecule type" value="Genomic_DNA"/>
</dbReference>
<evidence type="ECO:0000256" key="3">
    <source>
        <dbReference type="ARBA" id="ARBA00011489"/>
    </source>
</evidence>
<dbReference type="InterPro" id="IPR006702">
    <property type="entry name" value="CASP_dom"/>
</dbReference>
<keyword evidence="5 10" id="KW-0812">Transmembrane</keyword>
<dbReference type="InterPro" id="IPR044173">
    <property type="entry name" value="CASPL"/>
</dbReference>
<evidence type="ECO:0000256" key="8">
    <source>
        <dbReference type="ARBA" id="ARBA00023316"/>
    </source>
</evidence>
<keyword evidence="6 10" id="KW-1133">Transmembrane helix</keyword>
<feature type="transmembrane region" description="Helical" evidence="10">
    <location>
        <begin position="175"/>
        <end position="197"/>
    </location>
</feature>
<comment type="function">
    <text evidence="9">Regulates membrane-cell wall junctions and localized cell wall deposition. Required for establishment of the Casparian strip membrane domain (CSD) and the subsequent formation of Casparian strips, a cell wall modification of the root endodermis that determines an apoplastic barrier between the intraorganismal apoplasm and the extraorganismal apoplasm and prevents lateral diffusion.</text>
</comment>
<evidence type="ECO:0000313" key="13">
    <source>
        <dbReference type="EMBL" id="KAK4286331.1"/>
    </source>
</evidence>
<gene>
    <name evidence="13" type="ORF">QN277_002899</name>
</gene>
<evidence type="ECO:0000259" key="12">
    <source>
        <dbReference type="Pfam" id="PF04535"/>
    </source>
</evidence>
<feature type="transmembrane region" description="Helical" evidence="10">
    <location>
        <begin position="87"/>
        <end position="110"/>
    </location>
</feature>
<feature type="transmembrane region" description="Helical" evidence="10">
    <location>
        <begin position="44"/>
        <end position="62"/>
    </location>
</feature>
<dbReference type="InterPro" id="IPR006459">
    <property type="entry name" value="CASP/CASPL"/>
</dbReference>
<evidence type="ECO:0000256" key="11">
    <source>
        <dbReference type="SAM" id="MobiDB-lite"/>
    </source>
</evidence>
<evidence type="ECO:0000256" key="2">
    <source>
        <dbReference type="ARBA" id="ARBA00007651"/>
    </source>
</evidence>
<protein>
    <recommendedName>
        <fullName evidence="10">CASP-like protein</fullName>
    </recommendedName>
</protein>
<dbReference type="GO" id="GO:0005886">
    <property type="term" value="C:plasma membrane"/>
    <property type="evidence" value="ECO:0007669"/>
    <property type="project" value="UniProtKB-SubCell"/>
</dbReference>
<evidence type="ECO:0000256" key="9">
    <source>
        <dbReference type="ARBA" id="ARBA00025302"/>
    </source>
</evidence>
<evidence type="ECO:0000313" key="14">
    <source>
        <dbReference type="Proteomes" id="UP001293593"/>
    </source>
</evidence>
<comment type="caution">
    <text evidence="13">The sequence shown here is derived from an EMBL/GenBank/DDBJ whole genome shotgun (WGS) entry which is preliminary data.</text>
</comment>
<evidence type="ECO:0000256" key="1">
    <source>
        <dbReference type="ARBA" id="ARBA00004651"/>
    </source>
</evidence>
<accession>A0AAE1NBQ6</accession>
<evidence type="ECO:0000256" key="5">
    <source>
        <dbReference type="ARBA" id="ARBA00022692"/>
    </source>
</evidence>
<comment type="subcellular location">
    <subcellularLocation>
        <location evidence="1 10">Cell membrane</location>
        <topology evidence="1 10">Multi-pass membrane protein</topology>
    </subcellularLocation>
</comment>